<dbReference type="EMBL" id="CAJFDI010000005">
    <property type="protein sequence ID" value="CAD5232375.1"/>
    <property type="molecule type" value="Genomic_DNA"/>
</dbReference>
<proteinExistence type="predicted"/>
<dbReference type="Proteomes" id="UP000095284">
    <property type="component" value="Unplaced"/>
</dbReference>
<feature type="transmembrane region" description="Helical" evidence="5">
    <location>
        <begin position="126"/>
        <end position="143"/>
    </location>
</feature>
<sequence>MEQIDPYNPAVFPGIFLTIGLGIVGIFGNANIVWASVRNRRLRSTCNTIIAVTALSDIFHQAAHLVFAYCYLSGNPFLSIETAFYIFLIPAFNMCFGAFLVLSIGIDRLFCVSFPSLYSRVESNMYLVLTMIPPAVYSIIILYQCYIQVEKFKERLIIAMIAEIFVGDSHYYCNVSQAIVYLLSIIVYTSLWIVVRKKSAEVSTKKLVKSLSFIMLSLLVGWLFVGVFTTVYGRTHPNISHADSYFFHMNIGWLINLGISANYFIYFAFNDEYRRAFSGQLRILTCGRWVAQRSGSVGATFVTSHTPTF</sequence>
<dbReference type="Pfam" id="PF10320">
    <property type="entry name" value="7TM_GPCR_Srsx"/>
    <property type="match status" value="1"/>
</dbReference>
<evidence type="ECO:0000313" key="8">
    <source>
        <dbReference type="EMBL" id="CAG9124709.1"/>
    </source>
</evidence>
<feature type="transmembrane region" description="Helical" evidence="5">
    <location>
        <begin position="49"/>
        <end position="72"/>
    </location>
</feature>
<accession>A0A1I7S5H3</accession>
<feature type="transmembrane region" description="Helical" evidence="5">
    <location>
        <begin position="178"/>
        <end position="195"/>
    </location>
</feature>
<dbReference type="AlphaFoldDB" id="A0A1I7S5H3"/>
<dbReference type="Proteomes" id="UP000659654">
    <property type="component" value="Unassembled WGS sequence"/>
</dbReference>
<dbReference type="InterPro" id="IPR000276">
    <property type="entry name" value="GPCR_Rhodpsn"/>
</dbReference>
<evidence type="ECO:0000256" key="1">
    <source>
        <dbReference type="ARBA" id="ARBA00004370"/>
    </source>
</evidence>
<feature type="transmembrane region" description="Helical" evidence="5">
    <location>
        <begin position="12"/>
        <end position="37"/>
    </location>
</feature>
<organism evidence="9 11">
    <name type="scientific">Bursaphelenchus xylophilus</name>
    <name type="common">Pinewood nematode worm</name>
    <name type="synonym">Aphelenchoides xylophilus</name>
    <dbReference type="NCBI Taxonomy" id="6326"/>
    <lineage>
        <taxon>Eukaryota</taxon>
        <taxon>Metazoa</taxon>
        <taxon>Ecdysozoa</taxon>
        <taxon>Nematoda</taxon>
        <taxon>Chromadorea</taxon>
        <taxon>Rhabditida</taxon>
        <taxon>Tylenchina</taxon>
        <taxon>Tylenchomorpha</taxon>
        <taxon>Aphelenchoidea</taxon>
        <taxon>Aphelenchoididae</taxon>
        <taxon>Bursaphelenchus</taxon>
    </lineage>
</organism>
<reference evidence="8" key="2">
    <citation type="submission" date="2020-08" db="EMBL/GenBank/DDBJ databases">
        <authorList>
            <person name="Kikuchi T."/>
        </authorList>
    </citation>
    <scope>NUCLEOTIDE SEQUENCE</scope>
    <source>
        <strain evidence="7">Ka4C1</strain>
    </source>
</reference>
<protein>
    <submittedName>
        <fullName evidence="7">(pine wood nematode) hypothetical protein</fullName>
    </submittedName>
    <submittedName>
        <fullName evidence="11">G_PROTEIN_RECEP_F1_2 domain-containing protein</fullName>
    </submittedName>
</protein>
<dbReference type="Proteomes" id="UP000582659">
    <property type="component" value="Unassembled WGS sequence"/>
</dbReference>
<dbReference type="SUPFAM" id="SSF81321">
    <property type="entry name" value="Family A G protein-coupled receptor-like"/>
    <property type="match status" value="1"/>
</dbReference>
<dbReference type="InterPro" id="IPR047130">
    <property type="entry name" value="7TM_GPCR_Srsx_nematod"/>
</dbReference>
<dbReference type="WBParaSite" id="BXY_0825800.1">
    <property type="protein sequence ID" value="BXY_0825800.1"/>
    <property type="gene ID" value="BXY_0825800"/>
</dbReference>
<evidence type="ECO:0000313" key="11">
    <source>
        <dbReference type="WBParaSite" id="BXY_0825800.1"/>
    </source>
</evidence>
<dbReference type="SMART" id="SM01381">
    <property type="entry name" value="7TM_GPCR_Srsx"/>
    <property type="match status" value="1"/>
</dbReference>
<gene>
    <name evidence="7" type="ORF">BXYJ_LOCUS12466</name>
</gene>
<dbReference type="CDD" id="cd00637">
    <property type="entry name" value="7tm_classA_rhodopsin-like"/>
    <property type="match status" value="1"/>
</dbReference>
<evidence type="ECO:0000256" key="2">
    <source>
        <dbReference type="ARBA" id="ARBA00022692"/>
    </source>
</evidence>
<evidence type="ECO:0000256" key="3">
    <source>
        <dbReference type="ARBA" id="ARBA00022989"/>
    </source>
</evidence>
<evidence type="ECO:0000256" key="4">
    <source>
        <dbReference type="ARBA" id="ARBA00023136"/>
    </source>
</evidence>
<dbReference type="PANTHER" id="PTHR23360:SF5">
    <property type="entry name" value="G-PROTEIN COUPLED RECEPTORS FAMILY 1 PROFILE DOMAIN-CONTAINING PROTEIN"/>
    <property type="match status" value="1"/>
</dbReference>
<evidence type="ECO:0000313" key="10">
    <source>
        <dbReference type="Proteomes" id="UP000659654"/>
    </source>
</evidence>
<name>A0A1I7S5H3_BURXY</name>
<keyword evidence="3 5" id="KW-1133">Transmembrane helix</keyword>
<keyword evidence="4 5" id="KW-0472">Membrane</keyword>
<keyword evidence="2 5" id="KW-0812">Transmembrane</keyword>
<dbReference type="InterPro" id="IPR019424">
    <property type="entry name" value="7TM_GPCR_Srsx"/>
</dbReference>
<comment type="subcellular location">
    <subcellularLocation>
        <location evidence="1">Membrane</location>
    </subcellularLocation>
</comment>
<dbReference type="PROSITE" id="PS50262">
    <property type="entry name" value="G_PROTEIN_RECEP_F1_2"/>
    <property type="match status" value="1"/>
</dbReference>
<dbReference type="Gene3D" id="1.20.1070.10">
    <property type="entry name" value="Rhodopsin 7-helix transmembrane proteins"/>
    <property type="match status" value="1"/>
</dbReference>
<dbReference type="OrthoDB" id="5820127at2759"/>
<evidence type="ECO:0000256" key="5">
    <source>
        <dbReference type="SAM" id="Phobius"/>
    </source>
</evidence>
<feature type="transmembrane region" description="Helical" evidence="5">
    <location>
        <begin position="207"/>
        <end position="231"/>
    </location>
</feature>
<dbReference type="EMBL" id="CAJFCV020000005">
    <property type="protein sequence ID" value="CAG9124709.1"/>
    <property type="molecule type" value="Genomic_DNA"/>
</dbReference>
<dbReference type="GO" id="GO:0004930">
    <property type="term" value="F:G protein-coupled receptor activity"/>
    <property type="evidence" value="ECO:0007669"/>
    <property type="project" value="InterPro"/>
</dbReference>
<dbReference type="GO" id="GO:0016020">
    <property type="term" value="C:membrane"/>
    <property type="evidence" value="ECO:0007669"/>
    <property type="project" value="UniProtKB-SubCell"/>
</dbReference>
<keyword evidence="10" id="KW-1185">Reference proteome</keyword>
<evidence type="ECO:0000313" key="9">
    <source>
        <dbReference type="Proteomes" id="UP000095284"/>
    </source>
</evidence>
<evidence type="ECO:0000259" key="6">
    <source>
        <dbReference type="PROSITE" id="PS50262"/>
    </source>
</evidence>
<dbReference type="PANTHER" id="PTHR23360">
    <property type="entry name" value="G-PROTEIN COUPLED RECEPTORS FAMILY 1 PROFILE DOMAIN-CONTAINING PROTEIN-RELATED"/>
    <property type="match status" value="1"/>
</dbReference>
<reference evidence="11" key="1">
    <citation type="submission" date="2016-11" db="UniProtKB">
        <authorList>
            <consortium name="WormBaseParasite"/>
        </authorList>
    </citation>
    <scope>IDENTIFICATION</scope>
</reference>
<dbReference type="InterPro" id="IPR017452">
    <property type="entry name" value="GPCR_Rhodpsn_7TM"/>
</dbReference>
<feature type="domain" description="G-protein coupled receptors family 1 profile" evidence="6">
    <location>
        <begin position="28"/>
        <end position="266"/>
    </location>
</feature>
<feature type="transmembrane region" description="Helical" evidence="5">
    <location>
        <begin position="251"/>
        <end position="269"/>
    </location>
</feature>
<evidence type="ECO:0000313" key="7">
    <source>
        <dbReference type="EMBL" id="CAD5232375.1"/>
    </source>
</evidence>
<feature type="transmembrane region" description="Helical" evidence="5">
    <location>
        <begin position="84"/>
        <end position="106"/>
    </location>
</feature>